<dbReference type="OrthoDB" id="3482539at2"/>
<evidence type="ECO:0008006" key="5">
    <source>
        <dbReference type="Google" id="ProtNLM"/>
    </source>
</evidence>
<evidence type="ECO:0000313" key="4">
    <source>
        <dbReference type="Proteomes" id="UP000321234"/>
    </source>
</evidence>
<dbReference type="EMBL" id="VKAC01000008">
    <property type="protein sequence ID" value="TXR55415.1"/>
    <property type="molecule type" value="Genomic_DNA"/>
</dbReference>
<sequence length="114" mass="11097">MVAAARGASRAALVAVLLAVVVVTAACGAADPAGGPSPTGPSGPCGTTGAPDETTDVLLGMTETEATARVEAGGLSVRVVGRGAECFPVTMDFRADRVNLDLDDAGTVRGAGRG</sequence>
<organism evidence="3 4">
    <name type="scientific">Quadrisphaera setariae</name>
    <dbReference type="NCBI Taxonomy" id="2593304"/>
    <lineage>
        <taxon>Bacteria</taxon>
        <taxon>Bacillati</taxon>
        <taxon>Actinomycetota</taxon>
        <taxon>Actinomycetes</taxon>
        <taxon>Kineosporiales</taxon>
        <taxon>Kineosporiaceae</taxon>
        <taxon>Quadrisphaera</taxon>
    </lineage>
</organism>
<proteinExistence type="predicted"/>
<feature type="region of interest" description="Disordered" evidence="1">
    <location>
        <begin position="30"/>
        <end position="54"/>
    </location>
</feature>
<name>A0A5C8ZBD8_9ACTN</name>
<evidence type="ECO:0000313" key="3">
    <source>
        <dbReference type="EMBL" id="TXR55415.1"/>
    </source>
</evidence>
<protein>
    <recommendedName>
        <fullName evidence="5">Peptidase inhibitor I78 family protein</fullName>
    </recommendedName>
</protein>
<feature type="compositionally biased region" description="Low complexity" evidence="1">
    <location>
        <begin position="30"/>
        <end position="51"/>
    </location>
</feature>
<keyword evidence="4" id="KW-1185">Reference proteome</keyword>
<feature type="signal peptide" evidence="2">
    <location>
        <begin position="1"/>
        <end position="25"/>
    </location>
</feature>
<dbReference type="Proteomes" id="UP000321234">
    <property type="component" value="Unassembled WGS sequence"/>
</dbReference>
<dbReference type="AlphaFoldDB" id="A0A5C8ZBD8"/>
<evidence type="ECO:0000256" key="1">
    <source>
        <dbReference type="SAM" id="MobiDB-lite"/>
    </source>
</evidence>
<keyword evidence="2" id="KW-0732">Signal</keyword>
<dbReference type="RefSeq" id="WP_147926991.1">
    <property type="nucleotide sequence ID" value="NZ_VKAC01000008.1"/>
</dbReference>
<evidence type="ECO:0000256" key="2">
    <source>
        <dbReference type="SAM" id="SignalP"/>
    </source>
</evidence>
<gene>
    <name evidence="3" type="ORF">FMM08_13915</name>
</gene>
<reference evidence="3 4" key="1">
    <citation type="submission" date="2019-07" db="EMBL/GenBank/DDBJ databases">
        <title>Quadrisphaera sp. strain DD2A genome sequencing and assembly.</title>
        <authorList>
            <person name="Kim I."/>
        </authorList>
    </citation>
    <scope>NUCLEOTIDE SEQUENCE [LARGE SCALE GENOMIC DNA]</scope>
    <source>
        <strain evidence="3 4">DD2A</strain>
    </source>
</reference>
<comment type="caution">
    <text evidence="3">The sequence shown here is derived from an EMBL/GenBank/DDBJ whole genome shotgun (WGS) entry which is preliminary data.</text>
</comment>
<accession>A0A5C8ZBD8</accession>
<dbReference type="PROSITE" id="PS51257">
    <property type="entry name" value="PROKAR_LIPOPROTEIN"/>
    <property type="match status" value="1"/>
</dbReference>
<dbReference type="Gene3D" id="3.30.10.10">
    <property type="entry name" value="Trypsin Inhibitor V, subunit A"/>
    <property type="match status" value="1"/>
</dbReference>
<feature type="chain" id="PRO_5038841353" description="Peptidase inhibitor I78 family protein" evidence="2">
    <location>
        <begin position="26"/>
        <end position="114"/>
    </location>
</feature>